<protein>
    <recommendedName>
        <fullName evidence="2">4-coumarate--CoA ligase</fullName>
        <ecNumber evidence="2">6.2.1.12</ecNumber>
    </recommendedName>
</protein>
<comment type="catalytic activity">
    <reaction evidence="4">
        <text>(E)-4-coumarate + ATP + H(+) = (E)-4-coumaroyl-AMP + diphosphate</text>
        <dbReference type="Rhea" id="RHEA:72419"/>
        <dbReference type="ChEBI" id="CHEBI:12876"/>
        <dbReference type="ChEBI" id="CHEBI:15378"/>
        <dbReference type="ChEBI" id="CHEBI:30616"/>
        <dbReference type="ChEBI" id="CHEBI:33019"/>
        <dbReference type="ChEBI" id="CHEBI:192348"/>
    </reaction>
    <physiologicalReaction direction="left-to-right" evidence="4">
        <dbReference type="Rhea" id="RHEA:72420"/>
    </physiologicalReaction>
</comment>
<evidence type="ECO:0000256" key="4">
    <source>
        <dbReference type="ARBA" id="ARBA00034219"/>
    </source>
</evidence>
<evidence type="ECO:0000256" key="7">
    <source>
        <dbReference type="SAM" id="MobiDB-lite"/>
    </source>
</evidence>
<dbReference type="GO" id="GO:0106290">
    <property type="term" value="F:trans-cinnamate-CoA ligase activity"/>
    <property type="evidence" value="ECO:0007669"/>
    <property type="project" value="UniProtKB-ARBA"/>
</dbReference>
<dbReference type="AlphaFoldDB" id="A0AAD8QK49"/>
<dbReference type="InterPro" id="IPR036736">
    <property type="entry name" value="ACP-like_sf"/>
</dbReference>
<evidence type="ECO:0000259" key="9">
    <source>
        <dbReference type="Pfam" id="PF13193"/>
    </source>
</evidence>
<dbReference type="FunFam" id="2.130.10.10:FF:000406">
    <property type="entry name" value="Putative acyl-activating enzyme 19"/>
    <property type="match status" value="1"/>
</dbReference>
<dbReference type="Pfam" id="PF00501">
    <property type="entry name" value="AMP-binding"/>
    <property type="match status" value="1"/>
</dbReference>
<feature type="domain" description="AMP-binding enzyme C-terminal" evidence="9">
    <location>
        <begin position="468"/>
        <end position="555"/>
    </location>
</feature>
<feature type="domain" description="Pyrrolo-quinoline quinone repeat" evidence="10">
    <location>
        <begin position="797"/>
        <end position="1036"/>
    </location>
</feature>
<dbReference type="EMBL" id="JAUUTY010000007">
    <property type="protein sequence ID" value="KAK1604320.1"/>
    <property type="molecule type" value="Genomic_DNA"/>
</dbReference>
<reference evidence="11" key="1">
    <citation type="submission" date="2023-07" db="EMBL/GenBank/DDBJ databases">
        <title>A chromosome-level genome assembly of Lolium multiflorum.</title>
        <authorList>
            <person name="Chen Y."/>
            <person name="Copetti D."/>
            <person name="Kolliker R."/>
            <person name="Studer B."/>
        </authorList>
    </citation>
    <scope>NUCLEOTIDE SEQUENCE</scope>
    <source>
        <strain evidence="11">02402/16</strain>
        <tissue evidence="11">Leaf</tissue>
    </source>
</reference>
<comment type="catalytic activity">
    <reaction evidence="5">
        <text>(E)-4-coumaroyl-AMP + CoA = (E)-4-coumaroyl-CoA + AMP + H(+)</text>
        <dbReference type="Rhea" id="RHEA:72423"/>
        <dbReference type="ChEBI" id="CHEBI:15378"/>
        <dbReference type="ChEBI" id="CHEBI:57287"/>
        <dbReference type="ChEBI" id="CHEBI:85008"/>
        <dbReference type="ChEBI" id="CHEBI:192348"/>
        <dbReference type="ChEBI" id="CHEBI:456215"/>
    </reaction>
    <physiologicalReaction direction="left-to-right" evidence="5">
        <dbReference type="Rhea" id="RHEA:72424"/>
    </physiologicalReaction>
</comment>
<dbReference type="GO" id="GO:0009698">
    <property type="term" value="P:phenylpropanoid metabolic process"/>
    <property type="evidence" value="ECO:0007669"/>
    <property type="project" value="UniProtKB-ARBA"/>
</dbReference>
<evidence type="ECO:0000256" key="2">
    <source>
        <dbReference type="ARBA" id="ARBA00012959"/>
    </source>
</evidence>
<dbReference type="InterPro" id="IPR000873">
    <property type="entry name" value="AMP-dep_synth/lig_dom"/>
</dbReference>
<dbReference type="InterPro" id="IPR015943">
    <property type="entry name" value="WD40/YVTN_repeat-like_dom_sf"/>
</dbReference>
<sequence>MAAAAEEEPCCCISHAFDRAARHDPARLSVVHAAPAAAAAADDGERRFTCGDLLSAVSSLSRRIAAALPRPAPDLRPDDGSPGCSDRHGGSAGATPRVVGVYASPSVEYIAAVLAVLRCGEAFLPLDPSLPDERVQSAVSASNAALVVSSGGLRAEAVFKSSACPVLRLDGDVRQWSDGGVDGLGGEELPWPCERERPREFCYVMFTSGSTGRPKGVCGTEKGLLNRFLWMQIRNPLCSEDVLLFKTSVSFVDHLQEFLSSVLTSTTLIIPPNDWRANPASLANFIMAYRISRVTLVPSLMDIVLPSLEKNLSCGYNSLKIIVFSGENLSLGLWKRVHEILPETTIINLYGTTEVSGDCTFFDSKDLTAFLEHEEITSVPIGFPISNCEVFLVTNDGIADEGEICVSGACLFSGYLAELVRNHAECSKSSTYYRTGDYARRLKTGELIFLGRKDRIVKSYGQRFSLEEVESTLMEHPDVSSAAVTFQSKGSQDYTAYLVLKSKDEIVKDSPQYRKVSSHGIITSVRSWLIKKVPPAMTPNLFLPMKSLPLTSSGKVDYVKLSSLECPLEPLEVQSGNAPVNPHLQVIKKAFCDALLVDEVSEFDDFFTLGGNSISAAHAAHKLEIDMRLLYIYPTPSKLLHALVVDYSSSISPIDESHPKKGLNVSASIQRSSDPFAANVDDSFYEGKAQINGKRAHGHIAGRYGNETDGRLNKYTFSPNDRYQAKNLCMDTCSKDKSNVMGSQWILNFCLQKKWSIGRCNRFMHVYEGKIQIGDVCSYVSCNKRGYLQELWNVPLDSCVDASPLLVLNNGMLNIFIGSHSHLFLCIDGCSGSVRWSVKLEGRVECSAAITGDFSEVVVGCYKGKIYFHDISTGKLSWTVQTDGEVKMQPVVDKARNLIWCGSHDHHLYALNYKDRCCTYKVSCGGSIYGSPAVDMAHNIIYVACTSGLVTAISLEVSSFRIVWHYEAGAPIFSSLAIDHQSGNVVCCLVNGLVIALNSHGTVVWKATVDGPIFAGACVSSALPSQVLIPSRDEQSFQAFCDALLVDEVSEFDDFFTLGVVEHSSSVSPIDEPDPKKGLNVSASIQGSFDPFVANVDDSFYEGKAHINGKRAHGHIAGRYGNETDGRLTKNTFSPNDRYQANNLCMDTCSTDKNNVMGNINKTLLGSSIFVESS</sequence>
<name>A0AAD8QK49_LOLMU</name>
<dbReference type="FunFam" id="3.30.300.30:FF:000022">
    <property type="entry name" value="Putative acyl-activating enzyme 19"/>
    <property type="match status" value="1"/>
</dbReference>
<dbReference type="InterPro" id="IPR025110">
    <property type="entry name" value="AMP-bd_C"/>
</dbReference>
<dbReference type="SUPFAM" id="SSF50998">
    <property type="entry name" value="Quinoprotein alcohol dehydrogenase-like"/>
    <property type="match status" value="1"/>
</dbReference>
<dbReference type="FunFam" id="3.40.50.12780:FF:000049">
    <property type="entry name" value="Putative acyl-activating enzyme 19"/>
    <property type="match status" value="1"/>
</dbReference>
<evidence type="ECO:0000259" key="8">
    <source>
        <dbReference type="Pfam" id="PF00501"/>
    </source>
</evidence>
<organism evidence="11 12">
    <name type="scientific">Lolium multiflorum</name>
    <name type="common">Italian ryegrass</name>
    <name type="synonym">Lolium perenne subsp. multiflorum</name>
    <dbReference type="NCBI Taxonomy" id="4521"/>
    <lineage>
        <taxon>Eukaryota</taxon>
        <taxon>Viridiplantae</taxon>
        <taxon>Streptophyta</taxon>
        <taxon>Embryophyta</taxon>
        <taxon>Tracheophyta</taxon>
        <taxon>Spermatophyta</taxon>
        <taxon>Magnoliopsida</taxon>
        <taxon>Liliopsida</taxon>
        <taxon>Poales</taxon>
        <taxon>Poaceae</taxon>
        <taxon>BOP clade</taxon>
        <taxon>Pooideae</taxon>
        <taxon>Poodae</taxon>
        <taxon>Poeae</taxon>
        <taxon>Poeae Chloroplast Group 2 (Poeae type)</taxon>
        <taxon>Loliodinae</taxon>
        <taxon>Loliinae</taxon>
        <taxon>Lolium</taxon>
    </lineage>
</organism>
<dbReference type="PANTHER" id="PTHR44394">
    <property type="entry name" value="BETA-ALANINE-ACTIVATING ENZYME"/>
    <property type="match status" value="1"/>
</dbReference>
<feature type="domain" description="AMP-dependent synthetase/ligase" evidence="8">
    <location>
        <begin position="97"/>
        <end position="416"/>
    </location>
</feature>
<evidence type="ECO:0000259" key="10">
    <source>
        <dbReference type="Pfam" id="PF13570"/>
    </source>
</evidence>
<dbReference type="Gene3D" id="3.40.50.1820">
    <property type="entry name" value="alpha/beta hydrolase"/>
    <property type="match status" value="1"/>
</dbReference>
<evidence type="ECO:0000256" key="6">
    <source>
        <dbReference type="ARBA" id="ARBA00034252"/>
    </source>
</evidence>
<dbReference type="GO" id="GO:0016207">
    <property type="term" value="F:4-coumarate-CoA ligase activity"/>
    <property type="evidence" value="ECO:0007669"/>
    <property type="project" value="UniProtKB-EC"/>
</dbReference>
<dbReference type="InterPro" id="IPR029058">
    <property type="entry name" value="AB_hydrolase_fold"/>
</dbReference>
<dbReference type="PROSITE" id="PS00012">
    <property type="entry name" value="PHOSPHOPANTETHEINE"/>
    <property type="match status" value="1"/>
</dbReference>
<keyword evidence="3" id="KW-0460">Magnesium</keyword>
<dbReference type="InterPro" id="IPR020845">
    <property type="entry name" value="AMP-binding_CS"/>
</dbReference>
<dbReference type="InterPro" id="IPR045851">
    <property type="entry name" value="AMP-bd_C_sf"/>
</dbReference>
<evidence type="ECO:0000256" key="1">
    <source>
        <dbReference type="ARBA" id="ARBA00001946"/>
    </source>
</evidence>
<evidence type="ECO:0000256" key="3">
    <source>
        <dbReference type="ARBA" id="ARBA00022842"/>
    </source>
</evidence>
<dbReference type="GO" id="GO:0043041">
    <property type="term" value="P:amino acid activation for nonribosomal peptide biosynthetic process"/>
    <property type="evidence" value="ECO:0007669"/>
    <property type="project" value="TreeGrafter"/>
</dbReference>
<evidence type="ECO:0000256" key="5">
    <source>
        <dbReference type="ARBA" id="ARBA00034223"/>
    </source>
</evidence>
<dbReference type="CDD" id="cd05930">
    <property type="entry name" value="A_NRPS"/>
    <property type="match status" value="1"/>
</dbReference>
<gene>
    <name evidence="11" type="ORF">QYE76_027993</name>
</gene>
<dbReference type="SUPFAM" id="SSF47336">
    <property type="entry name" value="ACP-like"/>
    <property type="match status" value="1"/>
</dbReference>
<proteinExistence type="predicted"/>
<accession>A0AAD8QK49</accession>
<feature type="compositionally biased region" description="Basic and acidic residues" evidence="7">
    <location>
        <begin position="73"/>
        <end position="89"/>
    </location>
</feature>
<dbReference type="Proteomes" id="UP001231189">
    <property type="component" value="Unassembled WGS sequence"/>
</dbReference>
<dbReference type="InterPro" id="IPR006162">
    <property type="entry name" value="Ppantetheine_attach_site"/>
</dbReference>
<dbReference type="PANTHER" id="PTHR44394:SF1">
    <property type="entry name" value="BETA-ALANINE-ACTIVATING ENZYME"/>
    <property type="match status" value="1"/>
</dbReference>
<evidence type="ECO:0000313" key="11">
    <source>
        <dbReference type="EMBL" id="KAK1604320.1"/>
    </source>
</evidence>
<dbReference type="Pfam" id="PF13570">
    <property type="entry name" value="Beta-prop_ACSF4"/>
    <property type="match status" value="1"/>
</dbReference>
<comment type="cofactor">
    <cofactor evidence="1">
        <name>Mg(2+)</name>
        <dbReference type="ChEBI" id="CHEBI:18420"/>
    </cofactor>
</comment>
<dbReference type="Gene3D" id="2.130.10.10">
    <property type="entry name" value="YVTN repeat-like/Quinoprotein amine dehydrogenase"/>
    <property type="match status" value="2"/>
</dbReference>
<dbReference type="InterPro" id="IPR018391">
    <property type="entry name" value="PQQ_b-propeller_rpt"/>
</dbReference>
<dbReference type="Pfam" id="PF13193">
    <property type="entry name" value="AMP-binding_C"/>
    <property type="match status" value="1"/>
</dbReference>
<comment type="caution">
    <text evidence="11">The sequence shown here is derived from an EMBL/GenBank/DDBJ whole genome shotgun (WGS) entry which is preliminary data.</text>
</comment>
<keyword evidence="12" id="KW-1185">Reference proteome</keyword>
<dbReference type="SMART" id="SM00564">
    <property type="entry name" value="PQQ"/>
    <property type="match status" value="4"/>
</dbReference>
<comment type="catalytic activity">
    <reaction evidence="6">
        <text>(E)-4-coumarate + ATP + CoA = (E)-4-coumaroyl-CoA + AMP + diphosphate</text>
        <dbReference type="Rhea" id="RHEA:19641"/>
        <dbReference type="ChEBI" id="CHEBI:12876"/>
        <dbReference type="ChEBI" id="CHEBI:30616"/>
        <dbReference type="ChEBI" id="CHEBI:33019"/>
        <dbReference type="ChEBI" id="CHEBI:57287"/>
        <dbReference type="ChEBI" id="CHEBI:85008"/>
        <dbReference type="ChEBI" id="CHEBI:456215"/>
        <dbReference type="EC" id="6.2.1.12"/>
    </reaction>
    <physiologicalReaction direction="left-to-right" evidence="6">
        <dbReference type="Rhea" id="RHEA:19642"/>
    </physiologicalReaction>
</comment>
<dbReference type="PROSITE" id="PS00455">
    <property type="entry name" value="AMP_BINDING"/>
    <property type="match status" value="1"/>
</dbReference>
<dbReference type="Gene3D" id="3.30.300.30">
    <property type="match status" value="1"/>
</dbReference>
<dbReference type="InterPro" id="IPR002372">
    <property type="entry name" value="PQQ_rpt_dom"/>
</dbReference>
<dbReference type="InterPro" id="IPR042099">
    <property type="entry name" value="ANL_N_sf"/>
</dbReference>
<dbReference type="SUPFAM" id="SSF56801">
    <property type="entry name" value="Acetyl-CoA synthetase-like"/>
    <property type="match status" value="1"/>
</dbReference>
<dbReference type="InterPro" id="IPR052091">
    <property type="entry name" value="Beta-ala_Activ/Resist"/>
</dbReference>
<dbReference type="Gene3D" id="3.40.50.12780">
    <property type="entry name" value="N-terminal domain of ligase-like"/>
    <property type="match status" value="1"/>
</dbReference>
<feature type="region of interest" description="Disordered" evidence="7">
    <location>
        <begin position="68"/>
        <end position="93"/>
    </location>
</feature>
<evidence type="ECO:0000313" key="12">
    <source>
        <dbReference type="Proteomes" id="UP001231189"/>
    </source>
</evidence>
<dbReference type="InterPro" id="IPR011047">
    <property type="entry name" value="Quinoprotein_ADH-like_sf"/>
</dbReference>
<dbReference type="EC" id="6.2.1.12" evidence="2"/>